<accession>A0A075HJK8</accession>
<dbReference type="InterPro" id="IPR011650">
    <property type="entry name" value="Peptidase_M20_dimer"/>
</dbReference>
<dbReference type="InterPro" id="IPR052030">
    <property type="entry name" value="Peptidase_M20/M20A_hydrolases"/>
</dbReference>
<evidence type="ECO:0000313" key="2">
    <source>
        <dbReference type="EMBL" id="AIF16119.1"/>
    </source>
</evidence>
<organism evidence="2">
    <name type="scientific">uncultured marine thaumarchaeote KM3_72_F07</name>
    <dbReference type="NCBI Taxonomy" id="1456263"/>
    <lineage>
        <taxon>Archaea</taxon>
        <taxon>Nitrososphaerota</taxon>
        <taxon>environmental samples</taxon>
    </lineage>
</organism>
<sequence>MVLRILTYNEVKTKREGILVMNKINLKSLLYLIIVPFLFAENPPSDKLKLIAVEKVDSQSKFIQEMVDMIFSFGELGFQEIETSNYLIGILEQNGFKVTREISGIPTAWMAEWGKGKPVIALGSDIDGIPKSSQMPGVAYHKPIIEGAPGHGEGHNSGQAVIVAAAIAMKEIMINEKIKGTLKIWPGVAEELVATKAYFVRDGYFKDVDACIFTHVSSNLAVTHGQARGNGLLSVEYSFKGKTAHSAGSPWRGKSALDAVELMNIGWNFRREHLRPPYRIHYIITDGGDQPNVVPRNASVWYYLRELDYEHIMELFDYSNDIAEGAAKMSGTELISTRILGSAWPRHFNEPIARAMYTNIKEVGLPVWDKNDQALAKAVQKEAGNKEIKGLPTELDSLRGPVSSKNNWGGGSDDIGDISWTVPTVTLRFPSNIPGLPGHNWLNGISMATPIAHKGAVAGAKVTAMTLVDLFTDKGLVKDAKKYFKNQTKETKYQPMIRKTDKPAIELNEEIMRNYRDEMKKFYYDPSKYDTYLDQLGITYPTIKKK</sequence>
<evidence type="ECO:0000259" key="1">
    <source>
        <dbReference type="Pfam" id="PF07687"/>
    </source>
</evidence>
<dbReference type="Pfam" id="PF07687">
    <property type="entry name" value="M20_dimer"/>
    <property type="match status" value="1"/>
</dbReference>
<dbReference type="GO" id="GO:0016805">
    <property type="term" value="F:dipeptidase activity"/>
    <property type="evidence" value="ECO:0007669"/>
    <property type="project" value="TreeGrafter"/>
</dbReference>
<dbReference type="Gene3D" id="3.30.70.360">
    <property type="match status" value="1"/>
</dbReference>
<dbReference type="SUPFAM" id="SSF55031">
    <property type="entry name" value="Bacterial exopeptidase dimerisation domain"/>
    <property type="match status" value="1"/>
</dbReference>
<dbReference type="PANTHER" id="PTHR30575:SF0">
    <property type="entry name" value="XAA-ARG DIPEPTIDASE"/>
    <property type="match status" value="1"/>
</dbReference>
<dbReference type="NCBIfam" id="TIGR01891">
    <property type="entry name" value="amidohydrolases"/>
    <property type="match status" value="1"/>
</dbReference>
<dbReference type="AlphaFoldDB" id="A0A075HJK8"/>
<dbReference type="Gene3D" id="3.40.630.10">
    <property type="entry name" value="Zn peptidases"/>
    <property type="match status" value="2"/>
</dbReference>
<reference evidence="2" key="1">
    <citation type="journal article" date="2014" name="Genome Biol. Evol.">
        <title>Pangenome evidence for extensive interdomain horizontal transfer affecting lineage core and shell genes in uncultured planktonic thaumarchaeota and euryarchaeota.</title>
        <authorList>
            <person name="Deschamps P."/>
            <person name="Zivanovic Y."/>
            <person name="Moreira D."/>
            <person name="Rodriguez-Valera F."/>
            <person name="Lopez-Garcia P."/>
        </authorList>
    </citation>
    <scope>NUCLEOTIDE SEQUENCE</scope>
</reference>
<feature type="domain" description="Peptidase M20 dimerisation" evidence="1">
    <location>
        <begin position="231"/>
        <end position="323"/>
    </location>
</feature>
<dbReference type="GO" id="GO:0005737">
    <property type="term" value="C:cytoplasm"/>
    <property type="evidence" value="ECO:0007669"/>
    <property type="project" value="TreeGrafter"/>
</dbReference>
<dbReference type="SUPFAM" id="SSF53187">
    <property type="entry name" value="Zn-dependent exopeptidases"/>
    <property type="match status" value="1"/>
</dbReference>
<dbReference type="EMBL" id="KF901046">
    <property type="protein sequence ID" value="AIF16119.1"/>
    <property type="molecule type" value="Genomic_DNA"/>
</dbReference>
<dbReference type="PANTHER" id="PTHR30575">
    <property type="entry name" value="PEPTIDASE M20"/>
    <property type="match status" value="1"/>
</dbReference>
<proteinExistence type="predicted"/>
<protein>
    <submittedName>
        <fullName evidence="2">Amidohydrolase (AbgB)</fullName>
    </submittedName>
</protein>
<gene>
    <name evidence="2" type="primary">abgB</name>
</gene>
<dbReference type="InterPro" id="IPR036264">
    <property type="entry name" value="Bact_exopeptidase_dim_dom"/>
</dbReference>
<name>A0A075HJK8_9ARCH</name>
<dbReference type="GO" id="GO:0046657">
    <property type="term" value="P:folic acid catabolic process"/>
    <property type="evidence" value="ECO:0007669"/>
    <property type="project" value="TreeGrafter"/>
</dbReference>
<dbReference type="InterPro" id="IPR017439">
    <property type="entry name" value="Amidohydrolase"/>
</dbReference>
<dbReference type="GO" id="GO:0071713">
    <property type="term" value="F:para-aminobenzoyl-glutamate hydrolase activity"/>
    <property type="evidence" value="ECO:0007669"/>
    <property type="project" value="TreeGrafter"/>
</dbReference>
<keyword evidence="2" id="KW-0378">Hydrolase</keyword>